<sequence length="174" mass="19695">MAIAAAHQQRHGLISDFLTVPEQRNDKLNVLHFSCPALCLNFIISLHLREEEGREMGREKGNSATNGTHLDKQKRRLYQDAPFGTSGTDESVNDNLPASDPACYFRNNLEEVVLPNSFDGALPQIKARSDEQKDKENNQYQEVQQDHPGEKSAEILAAEWMCWVKMMVPDTNIQ</sequence>
<evidence type="ECO:0000313" key="2">
    <source>
        <dbReference type="EMBL" id="OAX77048.1"/>
    </source>
</evidence>
<evidence type="ECO:0000313" key="3">
    <source>
        <dbReference type="Proteomes" id="UP000091918"/>
    </source>
</evidence>
<proteinExistence type="predicted"/>
<feature type="region of interest" description="Disordered" evidence="1">
    <location>
        <begin position="128"/>
        <end position="150"/>
    </location>
</feature>
<organism evidence="2 3">
    <name type="scientific">Emergomyces africanus</name>
    <dbReference type="NCBI Taxonomy" id="1955775"/>
    <lineage>
        <taxon>Eukaryota</taxon>
        <taxon>Fungi</taxon>
        <taxon>Dikarya</taxon>
        <taxon>Ascomycota</taxon>
        <taxon>Pezizomycotina</taxon>
        <taxon>Eurotiomycetes</taxon>
        <taxon>Eurotiomycetidae</taxon>
        <taxon>Onygenales</taxon>
        <taxon>Ajellomycetaceae</taxon>
        <taxon>Emergomyces</taxon>
    </lineage>
</organism>
<dbReference type="OrthoDB" id="10554861at2759"/>
<dbReference type="Proteomes" id="UP000091918">
    <property type="component" value="Unassembled WGS sequence"/>
</dbReference>
<gene>
    <name evidence="2" type="ORF">ACJ72_08657</name>
</gene>
<dbReference type="AlphaFoldDB" id="A0A1B7NJT2"/>
<feature type="compositionally biased region" description="Basic and acidic residues" evidence="1">
    <location>
        <begin position="128"/>
        <end position="137"/>
    </location>
</feature>
<evidence type="ECO:0000256" key="1">
    <source>
        <dbReference type="SAM" id="MobiDB-lite"/>
    </source>
</evidence>
<name>A0A1B7NJT2_9EURO</name>
<protein>
    <submittedName>
        <fullName evidence="2">Uncharacterized protein</fullName>
    </submittedName>
</protein>
<accession>A0A1B7NJT2</accession>
<feature type="non-terminal residue" evidence="2">
    <location>
        <position position="174"/>
    </location>
</feature>
<feature type="region of interest" description="Disordered" evidence="1">
    <location>
        <begin position="54"/>
        <end position="95"/>
    </location>
</feature>
<keyword evidence="3" id="KW-1185">Reference proteome</keyword>
<dbReference type="EMBL" id="LGUA01003564">
    <property type="protein sequence ID" value="OAX77048.1"/>
    <property type="molecule type" value="Genomic_DNA"/>
</dbReference>
<comment type="caution">
    <text evidence="2">The sequence shown here is derived from an EMBL/GenBank/DDBJ whole genome shotgun (WGS) entry which is preliminary data.</text>
</comment>
<feature type="compositionally biased region" description="Polar residues" evidence="1">
    <location>
        <begin position="85"/>
        <end position="95"/>
    </location>
</feature>
<reference evidence="2 3" key="1">
    <citation type="submission" date="2015-07" db="EMBL/GenBank/DDBJ databases">
        <title>Emmonsia species relationships and genome sequence.</title>
        <authorList>
            <person name="Cuomo C.A."/>
            <person name="Schwartz I.S."/>
            <person name="Kenyon C."/>
            <person name="de Hoog G.S."/>
            <person name="Govender N.P."/>
            <person name="Botha A."/>
            <person name="Moreno L."/>
            <person name="de Vries M."/>
            <person name="Munoz J.F."/>
            <person name="Stielow J.B."/>
        </authorList>
    </citation>
    <scope>NUCLEOTIDE SEQUENCE [LARGE SCALE GENOMIC DNA]</scope>
    <source>
        <strain evidence="2 3">CBS 136260</strain>
    </source>
</reference>